<accession>H6NBB5</accession>
<organism evidence="5 6">
    <name type="scientific">Paenibacillus mucilaginosus 3016</name>
    <dbReference type="NCBI Taxonomy" id="1116391"/>
    <lineage>
        <taxon>Bacteria</taxon>
        <taxon>Bacillati</taxon>
        <taxon>Bacillota</taxon>
        <taxon>Bacilli</taxon>
        <taxon>Bacillales</taxon>
        <taxon>Paenibacillaceae</taxon>
        <taxon>Paenibacillus</taxon>
    </lineage>
</organism>
<feature type="transmembrane region" description="Helical" evidence="3">
    <location>
        <begin position="48"/>
        <end position="69"/>
    </location>
</feature>
<reference evidence="5 6" key="1">
    <citation type="journal article" date="2012" name="J. Bacteriol.">
        <title>Complete Genome Sequence of Paenibacillus mucilaginosus 3016, a Bacterium Functional as Microbial Fertilizer.</title>
        <authorList>
            <person name="Ma M."/>
            <person name="Wang Z."/>
            <person name="Li L."/>
            <person name="Jiang X."/>
            <person name="Guan D."/>
            <person name="Cao F."/>
            <person name="Chen H."/>
            <person name="Wang X."/>
            <person name="Shen D."/>
            <person name="Du B."/>
            <person name="Li J."/>
        </authorList>
    </citation>
    <scope>NUCLEOTIDE SEQUENCE [LARGE SCALE GENOMIC DNA]</scope>
    <source>
        <strain evidence="5 6">3016</strain>
    </source>
</reference>
<keyword evidence="3" id="KW-1133">Transmembrane helix</keyword>
<feature type="domain" description="Methyl-accepting transducer" evidence="4">
    <location>
        <begin position="137"/>
        <end position="373"/>
    </location>
</feature>
<evidence type="ECO:0000256" key="2">
    <source>
        <dbReference type="PROSITE-ProRule" id="PRU00284"/>
    </source>
</evidence>
<dbReference type="GO" id="GO:0007165">
    <property type="term" value="P:signal transduction"/>
    <property type="evidence" value="ECO:0007669"/>
    <property type="project" value="UniProtKB-KW"/>
</dbReference>
<dbReference type="RefSeq" id="WP_014371532.1">
    <property type="nucleotide sequence ID" value="NC_016935.1"/>
</dbReference>
<evidence type="ECO:0000256" key="3">
    <source>
        <dbReference type="SAM" id="Phobius"/>
    </source>
</evidence>
<evidence type="ECO:0000313" key="6">
    <source>
        <dbReference type="Proteomes" id="UP000007523"/>
    </source>
</evidence>
<dbReference type="GO" id="GO:0016020">
    <property type="term" value="C:membrane"/>
    <property type="evidence" value="ECO:0007669"/>
    <property type="project" value="InterPro"/>
</dbReference>
<dbReference type="Pfam" id="PF00015">
    <property type="entry name" value="MCPsignal"/>
    <property type="match status" value="1"/>
</dbReference>
<protein>
    <submittedName>
        <fullName evidence="5">Methyl-accepting chemotaxis protein</fullName>
    </submittedName>
</protein>
<evidence type="ECO:0000313" key="5">
    <source>
        <dbReference type="EMBL" id="AFC32083.1"/>
    </source>
</evidence>
<dbReference type="Proteomes" id="UP000007523">
    <property type="component" value="Chromosome"/>
</dbReference>
<dbReference type="PANTHER" id="PTHR32089:SF112">
    <property type="entry name" value="LYSOZYME-LIKE PROTEIN-RELATED"/>
    <property type="match status" value="1"/>
</dbReference>
<dbReference type="STRING" id="1116391.PM3016_5383"/>
<gene>
    <name evidence="5" type="ORF">PM3016_5383</name>
</gene>
<keyword evidence="3" id="KW-0472">Membrane</keyword>
<dbReference type="PROSITE" id="PS50111">
    <property type="entry name" value="CHEMOTAXIS_TRANSDUC_2"/>
    <property type="match status" value="1"/>
</dbReference>
<dbReference type="KEGG" id="pmq:PM3016_5383"/>
<proteinExistence type="predicted"/>
<dbReference type="HOGENOM" id="CLU_000445_107_18_9"/>
<keyword evidence="6" id="KW-1185">Reference proteome</keyword>
<dbReference type="PANTHER" id="PTHR32089">
    <property type="entry name" value="METHYL-ACCEPTING CHEMOTAXIS PROTEIN MCPB"/>
    <property type="match status" value="1"/>
</dbReference>
<dbReference type="SMART" id="SM00283">
    <property type="entry name" value="MA"/>
    <property type="match status" value="1"/>
</dbReference>
<dbReference type="Gene3D" id="1.10.287.950">
    <property type="entry name" value="Methyl-accepting chemotaxis protein"/>
    <property type="match status" value="1"/>
</dbReference>
<evidence type="ECO:0000259" key="4">
    <source>
        <dbReference type="PROSITE" id="PS50111"/>
    </source>
</evidence>
<keyword evidence="1 2" id="KW-0807">Transducer</keyword>
<dbReference type="AlphaFoldDB" id="H6NBB5"/>
<name>H6NBB5_9BACL</name>
<evidence type="ECO:0000256" key="1">
    <source>
        <dbReference type="ARBA" id="ARBA00023224"/>
    </source>
</evidence>
<dbReference type="InterPro" id="IPR004089">
    <property type="entry name" value="MCPsignal_dom"/>
</dbReference>
<keyword evidence="3" id="KW-0812">Transmembrane</keyword>
<sequence>MNANKEIRKTLVKYCLRTFAQGVSIGAAAVLVNGLFTGEELLSLENLGILLLVGLGTTVVGVSNFMAYAKPFREIEGFISTIAKGDLTQDIRLDQLGSLKRFGIPMNGMREALQKLVSEVKLTSDQVQASIDVVQRQMESTRSDYALILQNLQTMDSGMRTQSVAAAESAKAVDEMAQGILRIAETSTSASTEAAEAAVSAVRSREDLSGMNAQMGRIRESFGTLTATIHELVGRTQEISGFIQSIRGISEQTNMLALNAGIEAARAGEQGKGFAVVASEIRKLATQSGDSAQKIGDVIGQIRTNSEQASSAMQLSEQEISRGLSVVASTEMTIRRILEAFEHINDQIREMSAVGEQMAAGSEEVAATVDNMAGTARHSAQGISQIVKLTDNVQGSMDEVSGAAERLEHMGGKLSELMNRFKV</sequence>
<dbReference type="EMBL" id="CP003235">
    <property type="protein sequence ID" value="AFC32083.1"/>
    <property type="molecule type" value="Genomic_DNA"/>
</dbReference>
<dbReference type="SUPFAM" id="SSF58104">
    <property type="entry name" value="Methyl-accepting chemotaxis protein (MCP) signaling domain"/>
    <property type="match status" value="1"/>
</dbReference>